<dbReference type="GO" id="GO:0009002">
    <property type="term" value="F:serine-type D-Ala-D-Ala carboxypeptidase activity"/>
    <property type="evidence" value="ECO:0007669"/>
    <property type="project" value="UniProtKB-EC"/>
</dbReference>
<dbReference type="HOGENOM" id="CLU_027070_8_2_9"/>
<dbReference type="PANTHER" id="PTHR21581:SF11">
    <property type="entry name" value="D-ALANYL-D-ALANINE CARBOXYPEPTIDASE DACA"/>
    <property type="match status" value="1"/>
</dbReference>
<dbReference type="SUPFAM" id="SSF56601">
    <property type="entry name" value="beta-lactamase/transpeptidase-like"/>
    <property type="match status" value="1"/>
</dbReference>
<evidence type="ECO:0000313" key="18">
    <source>
        <dbReference type="EMBL" id="AJD89337.1"/>
    </source>
</evidence>
<dbReference type="EC" id="3.4.16.4" evidence="4"/>
<dbReference type="KEGG" id="jeo:JMA_00200"/>
<keyword evidence="19" id="KW-1185">Reference proteome</keyword>
<dbReference type="BioCyc" id="JESP1508404:G14D9-9201-MONOMER"/>
<evidence type="ECO:0000256" key="15">
    <source>
        <dbReference type="RuleBase" id="RU004016"/>
    </source>
</evidence>
<dbReference type="InterPro" id="IPR012907">
    <property type="entry name" value="Peptidase_S11_C"/>
</dbReference>
<dbReference type="SMART" id="SM00936">
    <property type="entry name" value="PBP5_C"/>
    <property type="match status" value="1"/>
</dbReference>
<dbReference type="InterPro" id="IPR037167">
    <property type="entry name" value="Peptidase_S11_C_sf"/>
</dbReference>
<dbReference type="InterPro" id="IPR001967">
    <property type="entry name" value="Peptidase_S11_N"/>
</dbReference>
<keyword evidence="5 18" id="KW-0121">Carboxypeptidase</keyword>
<dbReference type="GO" id="GO:0009252">
    <property type="term" value="P:peptidoglycan biosynthetic process"/>
    <property type="evidence" value="ECO:0007669"/>
    <property type="project" value="UniProtKB-UniPathway"/>
</dbReference>
<feature type="active site" evidence="13">
    <location>
        <position position="131"/>
    </location>
</feature>
<feature type="active site" description="Proton acceptor" evidence="13">
    <location>
        <position position="70"/>
    </location>
</feature>
<comment type="function">
    <text evidence="1">Removes C-terminal D-alanyl residues from sugar-peptide cell wall precursors.</text>
</comment>
<keyword evidence="11" id="KW-0961">Cell wall biogenesis/degradation</keyword>
<dbReference type="InterPro" id="IPR018044">
    <property type="entry name" value="Peptidase_S11"/>
</dbReference>
<keyword evidence="8 18" id="KW-0378">Hydrolase</keyword>
<feature type="chain" id="PRO_5038827971" description="serine-type D-Ala-D-Ala carboxypeptidase" evidence="16">
    <location>
        <begin position="26"/>
        <end position="453"/>
    </location>
</feature>
<comment type="pathway">
    <text evidence="2">Cell wall biogenesis; peptidoglycan biosynthesis.</text>
</comment>
<dbReference type="Pfam" id="PF07943">
    <property type="entry name" value="PBP5_C"/>
    <property type="match status" value="1"/>
</dbReference>
<dbReference type="GO" id="GO:0071555">
    <property type="term" value="P:cell wall organization"/>
    <property type="evidence" value="ECO:0007669"/>
    <property type="project" value="UniProtKB-KW"/>
</dbReference>
<dbReference type="InterPro" id="IPR012338">
    <property type="entry name" value="Beta-lactam/transpept-like"/>
</dbReference>
<evidence type="ECO:0000256" key="2">
    <source>
        <dbReference type="ARBA" id="ARBA00004752"/>
    </source>
</evidence>
<dbReference type="Proteomes" id="UP000031449">
    <property type="component" value="Chromosome"/>
</dbReference>
<gene>
    <name evidence="18" type="ORF">JMA_00200</name>
</gene>
<name>A0A0B5AKZ3_9BACL</name>
<evidence type="ECO:0000256" key="3">
    <source>
        <dbReference type="ARBA" id="ARBA00007164"/>
    </source>
</evidence>
<dbReference type="UniPathway" id="UPA00219"/>
<evidence type="ECO:0000256" key="1">
    <source>
        <dbReference type="ARBA" id="ARBA00003217"/>
    </source>
</evidence>
<evidence type="ECO:0000256" key="6">
    <source>
        <dbReference type="ARBA" id="ARBA00022670"/>
    </source>
</evidence>
<evidence type="ECO:0000256" key="8">
    <source>
        <dbReference type="ARBA" id="ARBA00022801"/>
    </source>
</evidence>
<feature type="domain" description="Peptidase S11 D-Ala-D-Ala carboxypeptidase A C-terminal" evidence="17">
    <location>
        <begin position="312"/>
        <end position="423"/>
    </location>
</feature>
<dbReference type="Gene3D" id="3.40.710.10">
    <property type="entry name" value="DD-peptidase/beta-lactamase superfamily"/>
    <property type="match status" value="1"/>
</dbReference>
<dbReference type="PRINTS" id="PR00725">
    <property type="entry name" value="DADACBPTASE1"/>
</dbReference>
<evidence type="ECO:0000313" key="19">
    <source>
        <dbReference type="Proteomes" id="UP000031449"/>
    </source>
</evidence>
<dbReference type="SUPFAM" id="SSF69189">
    <property type="entry name" value="Penicillin-binding protein associated domain"/>
    <property type="match status" value="1"/>
</dbReference>
<keyword evidence="10" id="KW-0573">Peptidoglycan synthesis</keyword>
<dbReference type="PANTHER" id="PTHR21581">
    <property type="entry name" value="D-ALANYL-D-ALANINE CARBOXYPEPTIDASE"/>
    <property type="match status" value="1"/>
</dbReference>
<evidence type="ECO:0000256" key="11">
    <source>
        <dbReference type="ARBA" id="ARBA00023316"/>
    </source>
</evidence>
<dbReference type="OrthoDB" id="9791132at2"/>
<accession>A0A0B5AKZ3</accession>
<dbReference type="GO" id="GO:0006508">
    <property type="term" value="P:proteolysis"/>
    <property type="evidence" value="ECO:0007669"/>
    <property type="project" value="UniProtKB-KW"/>
</dbReference>
<feature type="signal peptide" evidence="16">
    <location>
        <begin position="1"/>
        <end position="25"/>
    </location>
</feature>
<evidence type="ECO:0000256" key="14">
    <source>
        <dbReference type="PIRSR" id="PIRSR618044-2"/>
    </source>
</evidence>
<keyword evidence="6" id="KW-0645">Protease</keyword>
<dbReference type="AlphaFoldDB" id="A0A0B5AKZ3"/>
<proteinExistence type="inferred from homology"/>
<keyword evidence="7 16" id="KW-0732">Signal</keyword>
<reference evidence="18 19" key="1">
    <citation type="submission" date="2014-08" db="EMBL/GenBank/DDBJ databases">
        <title>Complete genome of a marine bacteria Jeotgalibacillus malaysiensis.</title>
        <authorList>
            <person name="Yaakop A.S."/>
            <person name="Chan K.-G."/>
            <person name="Goh K.M."/>
        </authorList>
    </citation>
    <scope>NUCLEOTIDE SEQUENCE [LARGE SCALE GENOMIC DNA]</scope>
    <source>
        <strain evidence="18 19">D5</strain>
    </source>
</reference>
<keyword evidence="9" id="KW-0133">Cell shape</keyword>
<evidence type="ECO:0000256" key="9">
    <source>
        <dbReference type="ARBA" id="ARBA00022960"/>
    </source>
</evidence>
<comment type="catalytic activity">
    <reaction evidence="12">
        <text>Preferential cleavage: (Ac)2-L-Lys-D-Ala-|-D-Ala. Also transpeptidation of peptidyl-alanyl moieties that are N-acyl substituents of D-alanine.</text>
        <dbReference type="EC" id="3.4.16.4"/>
    </reaction>
</comment>
<feature type="binding site" evidence="14">
    <location>
        <position position="256"/>
    </location>
    <ligand>
        <name>substrate</name>
    </ligand>
</feature>
<evidence type="ECO:0000256" key="12">
    <source>
        <dbReference type="ARBA" id="ARBA00034000"/>
    </source>
</evidence>
<dbReference type="GO" id="GO:0008360">
    <property type="term" value="P:regulation of cell shape"/>
    <property type="evidence" value="ECO:0007669"/>
    <property type="project" value="UniProtKB-KW"/>
</dbReference>
<sequence length="453" mass="48965">MFKTKVLRKVTTGALAFGLFFGSGAFTHEAKANVIQNFEVDAAILLEAETGKVLYAENADTQLGVASMTKMMTEYLLLEAIANGEVSWDDQYTVTDKTYEISQDTSLSNVPLRNGEQYSIQELYEAMVIYSANAATIALAETVAGTEGEFVKLMNEKAAELELEDYNFVNSSGLNNSDMKGYHPEGTGADEENVMSARGTAKLAYHLLNDFPEVLETSSIPKKVFREGTEDATNMSNWNFMLPTLIGEYEGVDGLKTGTTDFAGYTFTGTAERDGMRLISVVMNATDENGVGSYAARFGATAELFDYGFGNFSMQEILPAGYTVEGEDTLAVDKGTEDSVGIESTEPVQVILENGQDPAEFMPELVLDESLLNEDGELTAPIEEGAQVGSINMAAAGGEYGFLDDSMASSLESEVVTTGSVEKANWFILSMRAVGGFFGGLWDTIVTTVKGWF</sequence>
<evidence type="ECO:0000256" key="4">
    <source>
        <dbReference type="ARBA" id="ARBA00012448"/>
    </source>
</evidence>
<protein>
    <recommendedName>
        <fullName evidence="4">serine-type D-Ala-D-Ala carboxypeptidase</fullName>
        <ecNumber evidence="4">3.4.16.4</ecNumber>
    </recommendedName>
</protein>
<evidence type="ECO:0000256" key="10">
    <source>
        <dbReference type="ARBA" id="ARBA00022984"/>
    </source>
</evidence>
<evidence type="ECO:0000256" key="16">
    <source>
        <dbReference type="SAM" id="SignalP"/>
    </source>
</evidence>
<evidence type="ECO:0000259" key="17">
    <source>
        <dbReference type="SMART" id="SM00936"/>
    </source>
</evidence>
<evidence type="ECO:0000256" key="5">
    <source>
        <dbReference type="ARBA" id="ARBA00022645"/>
    </source>
</evidence>
<comment type="similarity">
    <text evidence="3 15">Belongs to the peptidase S11 family.</text>
</comment>
<dbReference type="STRING" id="1508404.JMA_00200"/>
<feature type="active site" description="Proton acceptor" evidence="13">
    <location>
        <position position="67"/>
    </location>
</feature>
<organism evidence="18 19">
    <name type="scientific">Jeotgalibacillus malaysiensis</name>
    <dbReference type="NCBI Taxonomy" id="1508404"/>
    <lineage>
        <taxon>Bacteria</taxon>
        <taxon>Bacillati</taxon>
        <taxon>Bacillota</taxon>
        <taxon>Bacilli</taxon>
        <taxon>Bacillales</taxon>
        <taxon>Caryophanaceae</taxon>
        <taxon>Jeotgalibacillus</taxon>
    </lineage>
</organism>
<dbReference type="Gene3D" id="2.60.410.10">
    <property type="entry name" value="D-Ala-D-Ala carboxypeptidase, C-terminal domain"/>
    <property type="match status" value="1"/>
</dbReference>
<evidence type="ECO:0000256" key="13">
    <source>
        <dbReference type="PIRSR" id="PIRSR618044-1"/>
    </source>
</evidence>
<evidence type="ECO:0000256" key="7">
    <source>
        <dbReference type="ARBA" id="ARBA00022729"/>
    </source>
</evidence>
<dbReference type="InterPro" id="IPR015956">
    <property type="entry name" value="Peniciliin-bd_prot_C_sf"/>
</dbReference>
<dbReference type="Pfam" id="PF00768">
    <property type="entry name" value="Peptidase_S11"/>
    <property type="match status" value="1"/>
</dbReference>
<dbReference type="EMBL" id="CP009416">
    <property type="protein sequence ID" value="AJD89337.1"/>
    <property type="molecule type" value="Genomic_DNA"/>
</dbReference>